<gene>
    <name evidence="2" type="ORF">THIOM_000158</name>
</gene>
<evidence type="ECO:0000313" key="3">
    <source>
        <dbReference type="Proteomes" id="UP000076962"/>
    </source>
</evidence>
<comment type="caution">
    <text evidence="2">The sequence shown here is derived from an EMBL/GenBank/DDBJ whole genome shotgun (WGS) entry which is preliminary data.</text>
</comment>
<proteinExistence type="predicted"/>
<feature type="region of interest" description="Disordered" evidence="1">
    <location>
        <begin position="1"/>
        <end position="21"/>
    </location>
</feature>
<evidence type="ECO:0000313" key="2">
    <source>
        <dbReference type="EMBL" id="OAD23995.1"/>
    </source>
</evidence>
<name>A0A176S7J3_9GAMM</name>
<protein>
    <submittedName>
        <fullName evidence="2">Uncharacterized protein</fullName>
    </submittedName>
</protein>
<feature type="compositionally biased region" description="Low complexity" evidence="1">
    <location>
        <begin position="1"/>
        <end position="17"/>
    </location>
</feature>
<reference evidence="2 3" key="1">
    <citation type="submission" date="2016-05" db="EMBL/GenBank/DDBJ databases">
        <title>Single-cell genome of chain-forming Candidatus Thiomargarita nelsonii and comparison to other large sulfur-oxidizing bacteria.</title>
        <authorList>
            <person name="Winkel M."/>
            <person name="Salman V."/>
            <person name="Woyke T."/>
            <person name="Schulz-Vogt H."/>
            <person name="Richter M."/>
            <person name="Flood B."/>
            <person name="Bailey J."/>
            <person name="Amann R."/>
            <person name="Mussmann M."/>
        </authorList>
    </citation>
    <scope>NUCLEOTIDE SEQUENCE [LARGE SCALE GENOMIC DNA]</scope>
    <source>
        <strain evidence="2 3">THI036</strain>
    </source>
</reference>
<sequence>MGSSSLQSHNNSNNAASAKRRGFKLRGLSPVIKRYKVAPKAYKSLDAFGSPYPNCSGGA</sequence>
<evidence type="ECO:0000256" key="1">
    <source>
        <dbReference type="SAM" id="MobiDB-lite"/>
    </source>
</evidence>
<dbReference type="EMBL" id="LUTY01000059">
    <property type="protein sequence ID" value="OAD23995.1"/>
    <property type="molecule type" value="Genomic_DNA"/>
</dbReference>
<dbReference type="AlphaFoldDB" id="A0A176S7J3"/>
<keyword evidence="3" id="KW-1185">Reference proteome</keyword>
<accession>A0A176S7J3</accession>
<dbReference type="Proteomes" id="UP000076962">
    <property type="component" value="Unassembled WGS sequence"/>
</dbReference>
<organism evidence="2 3">
    <name type="scientific">Candidatus Thiomargarita nelsonii</name>
    <dbReference type="NCBI Taxonomy" id="1003181"/>
    <lineage>
        <taxon>Bacteria</taxon>
        <taxon>Pseudomonadati</taxon>
        <taxon>Pseudomonadota</taxon>
        <taxon>Gammaproteobacteria</taxon>
        <taxon>Thiotrichales</taxon>
        <taxon>Thiotrichaceae</taxon>
        <taxon>Thiomargarita</taxon>
    </lineage>
</organism>